<organism evidence="1 2">
    <name type="scientific">Naganishia friedmannii</name>
    <dbReference type="NCBI Taxonomy" id="89922"/>
    <lineage>
        <taxon>Eukaryota</taxon>
        <taxon>Fungi</taxon>
        <taxon>Dikarya</taxon>
        <taxon>Basidiomycota</taxon>
        <taxon>Agaricomycotina</taxon>
        <taxon>Tremellomycetes</taxon>
        <taxon>Filobasidiales</taxon>
        <taxon>Filobasidiaceae</taxon>
        <taxon>Naganishia</taxon>
    </lineage>
</organism>
<keyword evidence="2" id="KW-1185">Reference proteome</keyword>
<dbReference type="Proteomes" id="UP001227268">
    <property type="component" value="Unassembled WGS sequence"/>
</dbReference>
<evidence type="ECO:0000313" key="1">
    <source>
        <dbReference type="EMBL" id="KAJ9107700.1"/>
    </source>
</evidence>
<comment type="caution">
    <text evidence="1">The sequence shown here is derived from an EMBL/GenBank/DDBJ whole genome shotgun (WGS) entry which is preliminary data.</text>
</comment>
<name>A0ACC2W9C3_9TREE</name>
<proteinExistence type="predicted"/>
<evidence type="ECO:0000313" key="2">
    <source>
        <dbReference type="Proteomes" id="UP001227268"/>
    </source>
</evidence>
<protein>
    <submittedName>
        <fullName evidence="1">Uncharacterized protein</fullName>
    </submittedName>
</protein>
<sequence length="650" mass="72078">MTVLHTNDTSRVGFAQHGRRKSHYEQEVEVLERDLLDRRPSHHGPHRQNGAPAVSSSTANSHAPVGWTGHDTAHVTSQAASLHEEPSPCHSSELTVAAPEGGEGPSEGGFRKDKDATAVDVDQLGTQESWEEDGYLFTKEARTVWVEFAPGSPKDPFQFPQARKWYITIVAIFYTFATSWNTGAYAVGEPSMEVDTGGTPLQAAAGLGVYAWGFAIFPLVLSSGSEEFGRKPLYVVTGILYWLFFFPIAKAKSMPLVLVFHFLQGGAGSVGSTMVGGTLADIWVTSERGVKMGMFALCAVLGNSLAPVAMSWVEARSSLQWRWIQWIQVIIFGAFLPFLMVIPETRDGVILRRKAATMRKEMRKLAGKSSTNATVDAEYRARSEVDKPKLIDLVKVSLTRPVWLLISEPIVLFFSLWISMAWGVFYALTQSIPLIFQELYGFSTGRVGLVYLSMSIGTILSFIFNFYQEYLYRKNVKTRGPEARLYAAMVGGVCFAVGCFIYAWTSPCIGIVIVIFGVFCIYLGVFNFLTDCYTIYASSALAGKSPSQRIYPHDANRPLATGQSFARNMVAGAFPFFTRQLYHNLTPKWGTTLFGCLATLLAVIPFIAFFYGPQIRKRSKFAIALAAEEERINAEKEVERQARLEKNEQV</sequence>
<accession>A0ACC2W9C3</accession>
<gene>
    <name evidence="1" type="ORF">QFC21_001160</name>
</gene>
<dbReference type="EMBL" id="JASBWT010000002">
    <property type="protein sequence ID" value="KAJ9107700.1"/>
    <property type="molecule type" value="Genomic_DNA"/>
</dbReference>
<reference evidence="1" key="1">
    <citation type="submission" date="2023-04" db="EMBL/GenBank/DDBJ databases">
        <title>Draft Genome sequencing of Naganishia species isolated from polar environments using Oxford Nanopore Technology.</title>
        <authorList>
            <person name="Leo P."/>
            <person name="Venkateswaran K."/>
        </authorList>
    </citation>
    <scope>NUCLEOTIDE SEQUENCE</scope>
    <source>
        <strain evidence="1">MNA-CCFEE 5423</strain>
    </source>
</reference>